<sequence length="93" mass="10033">MERPVFKYPDLIGCDLFGRAASNIRVTGGAMRGRQGRSVRAARPAPAPRQPALPIASADRSETLKRDRSAAMRLLSNRSNSSKIGQAAEVGRI</sequence>
<comment type="caution">
    <text evidence="2">The sequence shown here is derived from an EMBL/GenBank/DDBJ whole genome shotgun (WGS) entry which is preliminary data.</text>
</comment>
<organism evidence="2 3">
    <name type="scientific">Bradyrhizobium uaiense</name>
    <dbReference type="NCBI Taxonomy" id="2594946"/>
    <lineage>
        <taxon>Bacteria</taxon>
        <taxon>Pseudomonadati</taxon>
        <taxon>Pseudomonadota</taxon>
        <taxon>Alphaproteobacteria</taxon>
        <taxon>Hyphomicrobiales</taxon>
        <taxon>Nitrobacteraceae</taxon>
        <taxon>Bradyrhizobium</taxon>
    </lineage>
</organism>
<dbReference type="AlphaFoldDB" id="A0A6P1BUC9"/>
<gene>
    <name evidence="2" type="ORF">FNJ47_37285</name>
</gene>
<evidence type="ECO:0000313" key="2">
    <source>
        <dbReference type="EMBL" id="NEV01301.1"/>
    </source>
</evidence>
<dbReference type="Proteomes" id="UP000468531">
    <property type="component" value="Unassembled WGS sequence"/>
</dbReference>
<dbReference type="EMBL" id="VKHP01000230">
    <property type="protein sequence ID" value="NEV01301.1"/>
    <property type="molecule type" value="Genomic_DNA"/>
</dbReference>
<accession>A0A6P1BUC9</accession>
<proteinExistence type="predicted"/>
<evidence type="ECO:0000256" key="1">
    <source>
        <dbReference type="SAM" id="MobiDB-lite"/>
    </source>
</evidence>
<keyword evidence="3" id="KW-1185">Reference proteome</keyword>
<feature type="region of interest" description="Disordered" evidence="1">
    <location>
        <begin position="29"/>
        <end position="52"/>
    </location>
</feature>
<protein>
    <submittedName>
        <fullName evidence="2">Uncharacterized protein</fullName>
    </submittedName>
</protein>
<name>A0A6P1BUC9_9BRAD</name>
<reference evidence="2 3" key="1">
    <citation type="journal article" date="2020" name="Arch. Microbiol.">
        <title>Bradyrhizobium uaiense sp. nov., a new highly efficient cowpea symbiont.</title>
        <authorList>
            <person name="Cabral Michel D."/>
            <person name="Azarias Guimaraes A."/>
            <person name="Martins da Costa E."/>
            <person name="Soares de Carvalho T."/>
            <person name="Balsanelli E."/>
            <person name="Willems A."/>
            <person name="Maltempi de Souza E."/>
            <person name="de Souza Moreira F.M."/>
        </authorList>
    </citation>
    <scope>NUCLEOTIDE SEQUENCE [LARGE SCALE GENOMIC DNA]</scope>
    <source>
        <strain evidence="2 3">UFLA 03-164</strain>
    </source>
</reference>
<evidence type="ECO:0000313" key="3">
    <source>
        <dbReference type="Proteomes" id="UP000468531"/>
    </source>
</evidence>